<organism evidence="9 10">
    <name type="scientific">Hirsutella minnesotensis 3608</name>
    <dbReference type="NCBI Taxonomy" id="1043627"/>
    <lineage>
        <taxon>Eukaryota</taxon>
        <taxon>Fungi</taxon>
        <taxon>Dikarya</taxon>
        <taxon>Ascomycota</taxon>
        <taxon>Pezizomycotina</taxon>
        <taxon>Sordariomycetes</taxon>
        <taxon>Hypocreomycetidae</taxon>
        <taxon>Hypocreales</taxon>
        <taxon>Ophiocordycipitaceae</taxon>
        <taxon>Hirsutella</taxon>
    </lineage>
</organism>
<feature type="transmembrane region" description="Helical" evidence="7">
    <location>
        <begin position="443"/>
        <end position="468"/>
    </location>
</feature>
<keyword evidence="6" id="KW-0503">Monooxygenase</keyword>
<evidence type="ECO:0000259" key="8">
    <source>
        <dbReference type="Pfam" id="PF01494"/>
    </source>
</evidence>
<dbReference type="Proteomes" id="UP000054481">
    <property type="component" value="Unassembled WGS sequence"/>
</dbReference>
<reference evidence="9 10" key="1">
    <citation type="journal article" date="2014" name="Genome Biol. Evol.">
        <title>Comparative genomics and transcriptomics analyses reveal divergent lifestyle features of nematode endoparasitic fungus Hirsutella minnesotensis.</title>
        <authorList>
            <person name="Lai Y."/>
            <person name="Liu K."/>
            <person name="Zhang X."/>
            <person name="Zhang X."/>
            <person name="Li K."/>
            <person name="Wang N."/>
            <person name="Shu C."/>
            <person name="Wu Y."/>
            <person name="Wang C."/>
            <person name="Bushley K.E."/>
            <person name="Xiang M."/>
            <person name="Liu X."/>
        </authorList>
    </citation>
    <scope>NUCLEOTIDE SEQUENCE [LARGE SCALE GENOMIC DNA]</scope>
    <source>
        <strain evidence="9 10">3608</strain>
    </source>
</reference>
<dbReference type="InterPro" id="IPR036188">
    <property type="entry name" value="FAD/NAD-bd_sf"/>
</dbReference>
<gene>
    <name evidence="9" type="ORF">HIM_09528</name>
</gene>
<feature type="domain" description="FAD-binding" evidence="8">
    <location>
        <begin position="5"/>
        <end position="334"/>
    </location>
</feature>
<evidence type="ECO:0000256" key="6">
    <source>
        <dbReference type="ARBA" id="ARBA00023033"/>
    </source>
</evidence>
<dbReference type="EMBL" id="KQ030588">
    <property type="protein sequence ID" value="KJZ71109.1"/>
    <property type="molecule type" value="Genomic_DNA"/>
</dbReference>
<keyword evidence="7" id="KW-0812">Transmembrane</keyword>
<name>A0A0F8A329_9HYPO</name>
<evidence type="ECO:0000256" key="7">
    <source>
        <dbReference type="SAM" id="Phobius"/>
    </source>
</evidence>
<keyword evidence="10" id="KW-1185">Reference proteome</keyword>
<dbReference type="GO" id="GO:0004497">
    <property type="term" value="F:monooxygenase activity"/>
    <property type="evidence" value="ECO:0007669"/>
    <property type="project" value="UniProtKB-KW"/>
</dbReference>
<evidence type="ECO:0000256" key="4">
    <source>
        <dbReference type="ARBA" id="ARBA00022827"/>
    </source>
</evidence>
<proteinExistence type="inferred from homology"/>
<dbReference type="InterPro" id="IPR002938">
    <property type="entry name" value="FAD-bd"/>
</dbReference>
<dbReference type="OrthoDB" id="2431938at2759"/>
<evidence type="ECO:0000256" key="1">
    <source>
        <dbReference type="ARBA" id="ARBA00001974"/>
    </source>
</evidence>
<keyword evidence="7" id="KW-1133">Transmembrane helix</keyword>
<evidence type="ECO:0000313" key="9">
    <source>
        <dbReference type="EMBL" id="KJZ71109.1"/>
    </source>
</evidence>
<evidence type="ECO:0000313" key="10">
    <source>
        <dbReference type="Proteomes" id="UP000054481"/>
    </source>
</evidence>
<dbReference type="PRINTS" id="PR00420">
    <property type="entry name" value="RNGMNOXGNASE"/>
</dbReference>
<keyword evidence="3" id="KW-0285">Flavoprotein</keyword>
<dbReference type="Gene3D" id="3.50.50.60">
    <property type="entry name" value="FAD/NAD(P)-binding domain"/>
    <property type="match status" value="1"/>
</dbReference>
<keyword evidence="4" id="KW-0274">FAD</keyword>
<dbReference type="PANTHER" id="PTHR47356:SF2">
    <property type="entry name" value="FAD-BINDING DOMAIN-CONTAINING PROTEIN-RELATED"/>
    <property type="match status" value="1"/>
</dbReference>
<dbReference type="GO" id="GO:0071949">
    <property type="term" value="F:FAD binding"/>
    <property type="evidence" value="ECO:0007669"/>
    <property type="project" value="InterPro"/>
</dbReference>
<comment type="similarity">
    <text evidence="2">Belongs to the paxM FAD-dependent monooxygenase family.</text>
</comment>
<evidence type="ECO:0000256" key="2">
    <source>
        <dbReference type="ARBA" id="ARBA00007992"/>
    </source>
</evidence>
<keyword evidence="7" id="KW-0472">Membrane</keyword>
<evidence type="ECO:0000256" key="5">
    <source>
        <dbReference type="ARBA" id="ARBA00023002"/>
    </source>
</evidence>
<protein>
    <recommendedName>
        <fullName evidence="8">FAD-binding domain-containing protein</fullName>
    </recommendedName>
</protein>
<comment type="cofactor">
    <cofactor evidence="1">
        <name>FAD</name>
        <dbReference type="ChEBI" id="CHEBI:57692"/>
    </cofactor>
</comment>
<dbReference type="Pfam" id="PF01494">
    <property type="entry name" value="FAD_binding_3"/>
    <property type="match status" value="1"/>
</dbReference>
<evidence type="ECO:0000256" key="3">
    <source>
        <dbReference type="ARBA" id="ARBA00022630"/>
    </source>
</evidence>
<dbReference type="PANTHER" id="PTHR47356">
    <property type="entry name" value="FAD-DEPENDENT MONOOXYGENASE ASQG-RELATED"/>
    <property type="match status" value="1"/>
</dbReference>
<keyword evidence="5" id="KW-0560">Oxidoreductase</keyword>
<dbReference type="InterPro" id="IPR050562">
    <property type="entry name" value="FAD_mOase_fung"/>
</dbReference>
<sequence length="469" mass="52082">MSEKFKVLIVGGSIAGLTLAHCLEKLGISYEILEQGDDICPQVGASVGILPNGAPVLDQLGLFDDIEKVIQPLEFARIRYRDGFFFESQYPNVLRARFGYPLAFLERQKFLAILYDRLNGKDRIQTGQGVVSIEDRGDRVVAKTTDGKEHWGHLAVGADGVHSIVRSELWRHANNAQPGRITSREMTALRVDYACVYGISSGVPGVQGGIQLSLLDNGVTIHVFNGKNRKVYWFVIVKTDRRYAYTDRPRFTTDDARKVCDDLKLKKLDDSVGFGDIWANCDAFTMTPLEEGWFNIWHFGRMVCIGDAVRKITPNIGQGANMAIEDAAALANALWRGDLDRAMADTAVMHDLVSAVSATRLARTNRVCRQSEFLTRLQANNSLFKSLLGRYVLPALHDIPAGSSAAVVAGTQLLAFVDPPARALRDMSWWTWLNILRAFAPKLHVLILVGAAALIAWLGVQILTWIYMY</sequence>
<accession>A0A0F8A329</accession>
<dbReference type="SUPFAM" id="SSF51905">
    <property type="entry name" value="FAD/NAD(P)-binding domain"/>
    <property type="match status" value="1"/>
</dbReference>
<dbReference type="AlphaFoldDB" id="A0A0F8A329"/>